<evidence type="ECO:0000259" key="4">
    <source>
        <dbReference type="PROSITE" id="PS50014"/>
    </source>
</evidence>
<dbReference type="Pfam" id="PF00439">
    <property type="entry name" value="Bromodomain"/>
    <property type="match status" value="1"/>
</dbReference>
<keyword evidence="1 2" id="KW-0103">Bromodomain</keyword>
<name>W4GCC9_APHAT</name>
<feature type="compositionally biased region" description="Low complexity" evidence="3">
    <location>
        <begin position="786"/>
        <end position="800"/>
    </location>
</feature>
<dbReference type="STRING" id="112090.W4GCC9"/>
<organism evidence="5">
    <name type="scientific">Aphanomyces astaci</name>
    <name type="common">Crayfish plague agent</name>
    <dbReference type="NCBI Taxonomy" id="112090"/>
    <lineage>
        <taxon>Eukaryota</taxon>
        <taxon>Sar</taxon>
        <taxon>Stramenopiles</taxon>
        <taxon>Oomycota</taxon>
        <taxon>Saprolegniomycetes</taxon>
        <taxon>Saprolegniales</taxon>
        <taxon>Verrucalvaceae</taxon>
        <taxon>Aphanomyces</taxon>
    </lineage>
</organism>
<dbReference type="Gene3D" id="1.20.920.10">
    <property type="entry name" value="Bromodomain-like"/>
    <property type="match status" value="1"/>
</dbReference>
<dbReference type="PRINTS" id="PR00503">
    <property type="entry name" value="BROMODOMAIN"/>
</dbReference>
<dbReference type="InterPro" id="IPR036427">
    <property type="entry name" value="Bromodomain-like_sf"/>
</dbReference>
<evidence type="ECO:0000313" key="5">
    <source>
        <dbReference type="EMBL" id="ETV76583.1"/>
    </source>
</evidence>
<feature type="region of interest" description="Disordered" evidence="3">
    <location>
        <begin position="751"/>
        <end position="806"/>
    </location>
</feature>
<dbReference type="AlphaFoldDB" id="W4GCC9"/>
<dbReference type="RefSeq" id="XP_009834128.1">
    <property type="nucleotide sequence ID" value="XM_009835826.1"/>
</dbReference>
<dbReference type="EMBL" id="KI913136">
    <property type="protein sequence ID" value="ETV76583.1"/>
    <property type="molecule type" value="Genomic_DNA"/>
</dbReference>
<dbReference type="PANTHER" id="PTHR13503:SF3">
    <property type="entry name" value="NEGATIVE ELONGATION FACTOR B"/>
    <property type="match status" value="1"/>
</dbReference>
<dbReference type="GO" id="GO:0045892">
    <property type="term" value="P:negative regulation of DNA-templated transcription"/>
    <property type="evidence" value="ECO:0007669"/>
    <property type="project" value="InterPro"/>
</dbReference>
<dbReference type="VEuPathDB" id="FungiDB:H257_09581"/>
<protein>
    <recommendedName>
        <fullName evidence="4">Bromo domain-containing protein</fullName>
    </recommendedName>
</protein>
<feature type="region of interest" description="Disordered" evidence="3">
    <location>
        <begin position="184"/>
        <end position="203"/>
    </location>
</feature>
<feature type="domain" description="Bromo" evidence="4">
    <location>
        <begin position="361"/>
        <end position="415"/>
    </location>
</feature>
<dbReference type="SUPFAM" id="SSF47370">
    <property type="entry name" value="Bromodomain"/>
    <property type="match status" value="1"/>
</dbReference>
<dbReference type="InterPro" id="IPR010405">
    <property type="entry name" value="COBRA1"/>
</dbReference>
<gene>
    <name evidence="5" type="ORF">H257_09581</name>
</gene>
<evidence type="ECO:0000256" key="1">
    <source>
        <dbReference type="ARBA" id="ARBA00023117"/>
    </source>
</evidence>
<proteinExistence type="predicted"/>
<dbReference type="InterPro" id="IPR001487">
    <property type="entry name" value="Bromodomain"/>
</dbReference>
<dbReference type="GO" id="GO:0005634">
    <property type="term" value="C:nucleus"/>
    <property type="evidence" value="ECO:0007669"/>
    <property type="project" value="InterPro"/>
</dbReference>
<sequence>MAADDPTMLGSSGGAMLQDILRTASQPEEAIVSFQKQYGLKEETTSASLQLLDLLGCRRSETHSKLLEAMVAALLKRIHSKKMDDAQLQKLLELTFPYLEMRELRAIPIAVLATQSSTPASFLQELCDHDNRALLEHLPLLVKRRIWAIAPHELRVEVDKIVAAYIQHKRVLLLHASDDPTPFDLHVSTGGHHPPPSPEDRRKHDPVLATFTDMIGDSAELYIQCIDMLRTIAASGAVPGTDPSTTNAKDYVYLASFIGTLRNDVANLQRDHATPLGRTDPLHKFIWILDHAVKRRGMERSHVTELLLVVRKLRLRDLPRKDDDGNMALPPPVPKETLLKLVDQLAKADSRRIFADPVPDDVEGYHDVITHPMDISTLRLHVQNLKYRTFDAFAADMRLIFTNCMTYNQDTTIYHKEAKRLDKLSTVWLDKAIAAAAQTEASPTCMLGTSGALSATDANDTETSGMVFEGECDPLLADVVLVLSDPIVKSVLFGVLWRTLNQLARGSFPTDDPMVRGVVQLLHMGNVGALRRMVRRHEFVLRSPPVLSLRVALPLYCRYRLLKHQVSTPTQRSSNNDDDDRGGWDVLRTNGGSHLRSIVRHMFLIAIQDHWPVAYVLKMVASMADDEAFVKDLVFLHALGQSLVASKHKYVLVSAVMDQIWLPAAAAASSSQGDDDSPGWFVWVEPMHVVAATLLASWTASDDVHRVAVYATALLTSLATLGRVDTVWDATWFQPTLRPLYDQIQAMCPSVGPTSTSTSSRSPHHNNNRLLNHPHDSTSNTPPPTSTTTTTTTTSSSSSTGAGGQS</sequence>
<reference evidence="5" key="1">
    <citation type="submission" date="2013-12" db="EMBL/GenBank/DDBJ databases">
        <title>The Genome Sequence of Aphanomyces astaci APO3.</title>
        <authorList>
            <consortium name="The Broad Institute Genomics Platform"/>
            <person name="Russ C."/>
            <person name="Tyler B."/>
            <person name="van West P."/>
            <person name="Dieguez-Uribeondo J."/>
            <person name="Young S.K."/>
            <person name="Zeng Q."/>
            <person name="Gargeya S."/>
            <person name="Fitzgerald M."/>
            <person name="Abouelleil A."/>
            <person name="Alvarado L."/>
            <person name="Chapman S.B."/>
            <person name="Gainer-Dewar J."/>
            <person name="Goldberg J."/>
            <person name="Griggs A."/>
            <person name="Gujja S."/>
            <person name="Hansen M."/>
            <person name="Howarth C."/>
            <person name="Imamovic A."/>
            <person name="Ireland A."/>
            <person name="Larimer J."/>
            <person name="McCowan C."/>
            <person name="Murphy C."/>
            <person name="Pearson M."/>
            <person name="Poon T.W."/>
            <person name="Priest M."/>
            <person name="Roberts A."/>
            <person name="Saif S."/>
            <person name="Shea T."/>
            <person name="Sykes S."/>
            <person name="Wortman J."/>
            <person name="Nusbaum C."/>
            <person name="Birren B."/>
        </authorList>
    </citation>
    <scope>NUCLEOTIDE SEQUENCE [LARGE SCALE GENOMIC DNA]</scope>
    <source>
        <strain evidence="5">APO3</strain>
    </source>
</reference>
<evidence type="ECO:0000256" key="3">
    <source>
        <dbReference type="SAM" id="MobiDB-lite"/>
    </source>
</evidence>
<dbReference type="Pfam" id="PF06209">
    <property type="entry name" value="COBRA1"/>
    <property type="match status" value="1"/>
</dbReference>
<dbReference type="GeneID" id="20811577"/>
<dbReference type="PANTHER" id="PTHR13503">
    <property type="entry name" value="NEGATIVE ELONGATION FACTOR COMPLEX MEMBER B"/>
    <property type="match status" value="1"/>
</dbReference>
<dbReference type="OrthoDB" id="21449at2759"/>
<accession>W4GCC9</accession>
<evidence type="ECO:0000256" key="2">
    <source>
        <dbReference type="PROSITE-ProRule" id="PRU00035"/>
    </source>
</evidence>
<dbReference type="SMART" id="SM00297">
    <property type="entry name" value="BROMO"/>
    <property type="match status" value="1"/>
</dbReference>
<dbReference type="PROSITE" id="PS50014">
    <property type="entry name" value="BROMODOMAIN_2"/>
    <property type="match status" value="1"/>
</dbReference>